<sequence>MKFSTYKVENCGNVKFHYPFSMEDKDDSNDWFKVNCTKTANGQKAPTFTTQILKTTSGLQVVGINSFFANMSNIVDSSDYKRKRSCGFVSLASYDSFFTDDFDLSNRTHVSMQLQRGTLIYGECYLNDSSDTSCILEGDYCWSMLSSTHLCVCSKDTSDISYSRSCK</sequence>
<dbReference type="AlphaFoldDB" id="A0A7J9BT47"/>
<reference evidence="1 2" key="1">
    <citation type="journal article" date="2019" name="Genome Biol. Evol.">
        <title>Insights into the evolution of the New World diploid cottons (Gossypium, subgenus Houzingenia) based on genome sequencing.</title>
        <authorList>
            <person name="Grover C.E."/>
            <person name="Arick M.A. 2nd"/>
            <person name="Thrash A."/>
            <person name="Conover J.L."/>
            <person name="Sanders W.S."/>
            <person name="Peterson D.G."/>
            <person name="Frelichowski J.E."/>
            <person name="Scheffler J.A."/>
            <person name="Scheffler B.E."/>
            <person name="Wendel J.F."/>
        </authorList>
    </citation>
    <scope>NUCLEOTIDE SEQUENCE [LARGE SCALE GENOMIC DNA]</scope>
    <source>
        <strain evidence="1">5</strain>
        <tissue evidence="1">Leaf</tissue>
    </source>
</reference>
<dbReference type="Proteomes" id="UP000593579">
    <property type="component" value="Unassembled WGS sequence"/>
</dbReference>
<protein>
    <recommendedName>
        <fullName evidence="3">Wall-associated receptor kinase galacturonan-binding domain-containing protein</fullName>
    </recommendedName>
</protein>
<dbReference type="OrthoDB" id="939951at2759"/>
<evidence type="ECO:0008006" key="3">
    <source>
        <dbReference type="Google" id="ProtNLM"/>
    </source>
</evidence>
<accession>A0A7J9BT47</accession>
<organism evidence="1 2">
    <name type="scientific">Gossypium gossypioides</name>
    <name type="common">Mexican cotton</name>
    <name type="synonym">Selera gossypioides</name>
    <dbReference type="NCBI Taxonomy" id="34282"/>
    <lineage>
        <taxon>Eukaryota</taxon>
        <taxon>Viridiplantae</taxon>
        <taxon>Streptophyta</taxon>
        <taxon>Embryophyta</taxon>
        <taxon>Tracheophyta</taxon>
        <taxon>Spermatophyta</taxon>
        <taxon>Magnoliopsida</taxon>
        <taxon>eudicotyledons</taxon>
        <taxon>Gunneridae</taxon>
        <taxon>Pentapetalae</taxon>
        <taxon>rosids</taxon>
        <taxon>malvids</taxon>
        <taxon>Malvales</taxon>
        <taxon>Malvaceae</taxon>
        <taxon>Malvoideae</taxon>
        <taxon>Gossypium</taxon>
    </lineage>
</organism>
<keyword evidence="2" id="KW-1185">Reference proteome</keyword>
<proteinExistence type="predicted"/>
<feature type="non-terminal residue" evidence="1">
    <location>
        <position position="1"/>
    </location>
</feature>
<dbReference type="EMBL" id="JABEZY010000006">
    <property type="protein sequence ID" value="MBA0739344.1"/>
    <property type="molecule type" value="Genomic_DNA"/>
</dbReference>
<comment type="caution">
    <text evidence="1">The sequence shown here is derived from an EMBL/GenBank/DDBJ whole genome shotgun (WGS) entry which is preliminary data.</text>
</comment>
<gene>
    <name evidence="1" type="ORF">Gogos_012625</name>
</gene>
<evidence type="ECO:0000313" key="1">
    <source>
        <dbReference type="EMBL" id="MBA0739344.1"/>
    </source>
</evidence>
<name>A0A7J9BT47_GOSGO</name>
<evidence type="ECO:0000313" key="2">
    <source>
        <dbReference type="Proteomes" id="UP000593579"/>
    </source>
</evidence>